<dbReference type="AlphaFoldDB" id="A0AAN9R9R0"/>
<evidence type="ECO:0000256" key="1">
    <source>
        <dbReference type="SAM" id="MobiDB-lite"/>
    </source>
</evidence>
<comment type="caution">
    <text evidence="2">The sequence shown here is derived from an EMBL/GenBank/DDBJ whole genome shotgun (WGS) entry which is preliminary data.</text>
</comment>
<dbReference type="Proteomes" id="UP001374584">
    <property type="component" value="Unassembled WGS sequence"/>
</dbReference>
<name>A0AAN9R9R0_PHACN</name>
<protein>
    <submittedName>
        <fullName evidence="2">Uncharacterized protein</fullName>
    </submittedName>
</protein>
<feature type="region of interest" description="Disordered" evidence="1">
    <location>
        <begin position="335"/>
        <end position="356"/>
    </location>
</feature>
<feature type="compositionally biased region" description="Basic and acidic residues" evidence="1">
    <location>
        <begin position="1"/>
        <end position="21"/>
    </location>
</feature>
<feature type="region of interest" description="Disordered" evidence="1">
    <location>
        <begin position="168"/>
        <end position="204"/>
    </location>
</feature>
<keyword evidence="3" id="KW-1185">Reference proteome</keyword>
<gene>
    <name evidence="2" type="ORF">VNO80_09625</name>
</gene>
<feature type="region of interest" description="Disordered" evidence="1">
    <location>
        <begin position="1"/>
        <end position="30"/>
    </location>
</feature>
<accession>A0AAN9R9R0</accession>
<sequence>MREVEIEKTKIPTSVESDRPRSPTQLKFRGKSPSVVTYPHVIFSLYDVPQSERVSTLDDRGCGTEVPDNNWRQAVDDEFGYFVYMIKQILLCKIRDFKIHLKKKGLHALCHFKKEGVDDLMMGMQWHGTHGYGWMDDVMMVSEWRMIRLLLCRAWEFVCFFVRSYPRQSSPMPRTGPKQGHHGNFAPRKLTPPNGLTTRQPLPPNPPKSLYFRGTFVVAREQSENCKHTGQSCPLLSVTTIYFTMLDYKSFRGLLFIYEKCADRGCELVGLTVATLLQFNKDVFVGQVPSGGRDRIKRRDSKGDGTVEFMRSAAVGAGIGVRIQDWVLRAQGSGGRYGEGNVGEEWHGSRNSANEM</sequence>
<organism evidence="2 3">
    <name type="scientific">Phaseolus coccineus</name>
    <name type="common">Scarlet runner bean</name>
    <name type="synonym">Phaseolus multiflorus</name>
    <dbReference type="NCBI Taxonomy" id="3886"/>
    <lineage>
        <taxon>Eukaryota</taxon>
        <taxon>Viridiplantae</taxon>
        <taxon>Streptophyta</taxon>
        <taxon>Embryophyta</taxon>
        <taxon>Tracheophyta</taxon>
        <taxon>Spermatophyta</taxon>
        <taxon>Magnoliopsida</taxon>
        <taxon>eudicotyledons</taxon>
        <taxon>Gunneridae</taxon>
        <taxon>Pentapetalae</taxon>
        <taxon>rosids</taxon>
        <taxon>fabids</taxon>
        <taxon>Fabales</taxon>
        <taxon>Fabaceae</taxon>
        <taxon>Papilionoideae</taxon>
        <taxon>50 kb inversion clade</taxon>
        <taxon>NPAAA clade</taxon>
        <taxon>indigoferoid/millettioid clade</taxon>
        <taxon>Phaseoleae</taxon>
        <taxon>Phaseolus</taxon>
    </lineage>
</organism>
<proteinExistence type="predicted"/>
<evidence type="ECO:0000313" key="3">
    <source>
        <dbReference type="Proteomes" id="UP001374584"/>
    </source>
</evidence>
<dbReference type="EMBL" id="JAYMYR010000004">
    <property type="protein sequence ID" value="KAK7367610.1"/>
    <property type="molecule type" value="Genomic_DNA"/>
</dbReference>
<reference evidence="2 3" key="1">
    <citation type="submission" date="2024-01" db="EMBL/GenBank/DDBJ databases">
        <title>The genomes of 5 underutilized Papilionoideae crops provide insights into root nodulation and disease resistanc.</title>
        <authorList>
            <person name="Jiang F."/>
        </authorList>
    </citation>
    <scope>NUCLEOTIDE SEQUENCE [LARGE SCALE GENOMIC DNA]</scope>
    <source>
        <strain evidence="2">JINMINGXINNONG_FW02</strain>
        <tissue evidence="2">Leaves</tissue>
    </source>
</reference>
<evidence type="ECO:0000313" key="2">
    <source>
        <dbReference type="EMBL" id="KAK7367610.1"/>
    </source>
</evidence>